<dbReference type="Gene3D" id="2.40.50.40">
    <property type="match status" value="1"/>
</dbReference>
<gene>
    <name evidence="3" type="ORF">MYCIT1_LOCUS33140</name>
</gene>
<dbReference type="InterPro" id="IPR016197">
    <property type="entry name" value="Chromo-like_dom_sf"/>
</dbReference>
<feature type="domain" description="Chromo" evidence="2">
    <location>
        <begin position="16"/>
        <end position="105"/>
    </location>
</feature>
<feature type="compositionally biased region" description="Polar residues" evidence="1">
    <location>
        <begin position="240"/>
        <end position="255"/>
    </location>
</feature>
<evidence type="ECO:0000313" key="4">
    <source>
        <dbReference type="Proteomes" id="UP001295794"/>
    </source>
</evidence>
<feature type="region of interest" description="Disordered" evidence="1">
    <location>
        <begin position="237"/>
        <end position="295"/>
    </location>
</feature>
<dbReference type="GO" id="GO:0006338">
    <property type="term" value="P:chromatin remodeling"/>
    <property type="evidence" value="ECO:0007669"/>
    <property type="project" value="UniProtKB-ARBA"/>
</dbReference>
<dbReference type="PROSITE" id="PS50013">
    <property type="entry name" value="CHROMO_2"/>
    <property type="match status" value="1"/>
</dbReference>
<name>A0AAD2K6H8_9AGAR</name>
<dbReference type="SUPFAM" id="SSF54160">
    <property type="entry name" value="Chromo domain-like"/>
    <property type="match status" value="1"/>
</dbReference>
<reference evidence="3" key="1">
    <citation type="submission" date="2023-11" db="EMBL/GenBank/DDBJ databases">
        <authorList>
            <person name="De Vega J J."/>
            <person name="De Vega J J."/>
        </authorList>
    </citation>
    <scope>NUCLEOTIDE SEQUENCE</scope>
</reference>
<dbReference type="EMBL" id="CAVNYO010000444">
    <property type="protein sequence ID" value="CAK5281845.1"/>
    <property type="molecule type" value="Genomic_DNA"/>
</dbReference>
<evidence type="ECO:0000256" key="1">
    <source>
        <dbReference type="SAM" id="MobiDB-lite"/>
    </source>
</evidence>
<dbReference type="InterPro" id="IPR000953">
    <property type="entry name" value="Chromo/chromo_shadow_dom"/>
</dbReference>
<proteinExistence type="predicted"/>
<evidence type="ECO:0000259" key="2">
    <source>
        <dbReference type="PROSITE" id="PS50013"/>
    </source>
</evidence>
<sequence>MAKRKTQVNWNADDVYSAELVVGARRVDADSSPPKFRKGVSGQRIDYTSDAWEYLVKWQGYSDLDNTSVSFVTPVLFHISNELFRWEPIGNFSEECTVLIRKFWKHVGRELFYTDAADAQISAQAYWIRDQLSKARAKRKRDAAEEEARLLKALEKSKARSRSKIAARETPDPIAEENTPSTSDIAVNEPAIPSARIPLPKRTYSTTPRIKYYECELTVGSALSTKTRLGRSVVAPAISRETSAQSHPISTTDDVGTQAEHSEARPMPSLIPEFPASSSGSSVSDTLLSDTNDTFSCPAPDRGSVLIEIVPSMTGMRTIDMEVDIVQSVDQDELLDDVSPAPVVASTPSLRSWHWAGGILVGQDPISLNAKVVESSPPPARSLVIGSFVVDKQDIVLNSFYDMNDILLLTSTLCEPATQFARIEDPMSPGLQAFCRYMIKKQQSALEPAVLDGELVIGYLCVFPSRSTVLSTCLGVHASLLGTGDELIVGLLPFKRAIGCHSVNIKKADQSRPTQQSHLPMHTTPHLHLGLRILKVPQTVSKHILGRDAMICPPQFHRELDTQHMRGVLNSCTTLHSTYHTSVHICFVHVAAIANVATNLPHLAKLRRHSGLSFFLYGSDETVPMTQWGIREIYPFGGIFTFTGEACARNPWGILSLISDTYSHPLWACYVLPEALGMALVLLHEREKSEIVPGDVEDKLLAMVEMGKIALMNTPKVAWNTYDKAEGQQWINDHLLSRPRAVAAIRDHCLTAFHRLYGEVATEDIASTARQDVVHDLQRAQLQPVFFNNYRRYVVLDCVDGRDCNGVELSTVAKFKFEDDSKGGTLDP</sequence>
<keyword evidence="4" id="KW-1185">Reference proteome</keyword>
<dbReference type="AlphaFoldDB" id="A0AAD2K6H8"/>
<dbReference type="Proteomes" id="UP001295794">
    <property type="component" value="Unassembled WGS sequence"/>
</dbReference>
<comment type="caution">
    <text evidence="3">The sequence shown here is derived from an EMBL/GenBank/DDBJ whole genome shotgun (WGS) entry which is preliminary data.</text>
</comment>
<evidence type="ECO:0000313" key="3">
    <source>
        <dbReference type="EMBL" id="CAK5281845.1"/>
    </source>
</evidence>
<protein>
    <recommendedName>
        <fullName evidence="2">Chromo domain-containing protein</fullName>
    </recommendedName>
</protein>
<feature type="region of interest" description="Disordered" evidence="1">
    <location>
        <begin position="161"/>
        <end position="186"/>
    </location>
</feature>
<accession>A0AAD2K6H8</accession>
<organism evidence="3 4">
    <name type="scientific">Mycena citricolor</name>
    <dbReference type="NCBI Taxonomy" id="2018698"/>
    <lineage>
        <taxon>Eukaryota</taxon>
        <taxon>Fungi</taxon>
        <taxon>Dikarya</taxon>
        <taxon>Basidiomycota</taxon>
        <taxon>Agaricomycotina</taxon>
        <taxon>Agaricomycetes</taxon>
        <taxon>Agaricomycetidae</taxon>
        <taxon>Agaricales</taxon>
        <taxon>Marasmiineae</taxon>
        <taxon>Mycenaceae</taxon>
        <taxon>Mycena</taxon>
    </lineage>
</organism>
<feature type="compositionally biased region" description="Low complexity" evidence="1">
    <location>
        <begin position="277"/>
        <end position="295"/>
    </location>
</feature>